<evidence type="ECO:0000313" key="2">
    <source>
        <dbReference type="Proteomes" id="UP001058553"/>
    </source>
</evidence>
<sequence length="138" mass="15054">MGDYAHLRARRRGSAFSDGYDAEGQLLYDAADNLLGEQSLHDDPEQLLLPPLSSDRLTSHPLIRPSGYAITELKKHFTTQQVSCPRNSGVLCFLAFIHGGAFLPTTGFCRTPLPGNEKRQGGNSPPLFSFLLLLRAAG</sequence>
<proteinExistence type="predicted"/>
<gene>
    <name evidence="1" type="ORF">NYP84_04650</name>
</gene>
<accession>A0ABY5XAP0</accession>
<name>A0ABY5XAP0_ERWPY</name>
<dbReference type="EMBL" id="CP103445">
    <property type="protein sequence ID" value="UWS34471.1"/>
    <property type="molecule type" value="Genomic_DNA"/>
</dbReference>
<dbReference type="Proteomes" id="UP001058553">
    <property type="component" value="Chromosome"/>
</dbReference>
<dbReference type="RefSeq" id="WP_014538693.1">
    <property type="nucleotide sequence ID" value="NZ_CP023567.1"/>
</dbReference>
<protein>
    <submittedName>
        <fullName evidence="1">Uncharacterized protein</fullName>
    </submittedName>
</protein>
<evidence type="ECO:0000313" key="1">
    <source>
        <dbReference type="EMBL" id="UWS34471.1"/>
    </source>
</evidence>
<reference evidence="1" key="1">
    <citation type="submission" date="2022-07" db="EMBL/GenBank/DDBJ databases">
        <title>Genetic diversity of Erwinia pyrifoliae.</title>
        <authorList>
            <person name="Park D.S."/>
            <person name="Ham H."/>
        </authorList>
    </citation>
    <scope>NUCLEOTIDE SEQUENCE</scope>
    <source>
        <strain evidence="1">CP201486</strain>
    </source>
</reference>
<organism evidence="1 2">
    <name type="scientific">Erwinia pyrifoliae</name>
    <dbReference type="NCBI Taxonomy" id="79967"/>
    <lineage>
        <taxon>Bacteria</taxon>
        <taxon>Pseudomonadati</taxon>
        <taxon>Pseudomonadota</taxon>
        <taxon>Gammaproteobacteria</taxon>
        <taxon>Enterobacterales</taxon>
        <taxon>Erwiniaceae</taxon>
        <taxon>Erwinia</taxon>
    </lineage>
</organism>
<dbReference type="GeneID" id="92237722"/>
<keyword evidence="2" id="KW-1185">Reference proteome</keyword>